<evidence type="ECO:0000256" key="1">
    <source>
        <dbReference type="SAM" id="MobiDB-lite"/>
    </source>
</evidence>
<sequence length="117" mass="12493">MTFSEQMKQKADEVDLQAKAKEFGNALVEVVKAAAGLAAGYAAENRDKVDDVLDKAARTVDARTGGKHADTVTKVREQVDKGITKLVEQKDAAPAPTVPEDRYSAFDDDDAPEGSPS</sequence>
<reference evidence="2 3" key="1">
    <citation type="journal article" date="2010" name="Stand. Genomic Sci.">
        <title>Complete genome sequence of Intrasporangium calvum type strain (7 KIP).</title>
        <authorList>
            <person name="Del Rio T.G."/>
            <person name="Chertkov O."/>
            <person name="Yasawong M."/>
            <person name="Lucas S."/>
            <person name="Deshpande S."/>
            <person name="Cheng J.F."/>
            <person name="Detter C."/>
            <person name="Tapia R."/>
            <person name="Han C."/>
            <person name="Goodwin L."/>
            <person name="Pitluck S."/>
            <person name="Liolios K."/>
            <person name="Ivanova N."/>
            <person name="Mavromatis K."/>
            <person name="Pati A."/>
            <person name="Chen A."/>
            <person name="Palaniappan K."/>
            <person name="Land M."/>
            <person name="Hauser L."/>
            <person name="Chang Y.J."/>
            <person name="Jeffries C.D."/>
            <person name="Rohde M."/>
            <person name="Pukall R."/>
            <person name="Sikorski J."/>
            <person name="Goker M."/>
            <person name="Woyke T."/>
            <person name="Bristow J."/>
            <person name="Eisen J.A."/>
            <person name="Markowitz V."/>
            <person name="Hugenholtz P."/>
            <person name="Kyrpides N.C."/>
            <person name="Klenk H.P."/>
            <person name="Lapidus A."/>
        </authorList>
    </citation>
    <scope>NUCLEOTIDE SEQUENCE [LARGE SCALE GENOMIC DNA]</scope>
    <source>
        <strain evidence="3">ATCC 23552 / DSM 43043 / JCM 3097 / NBRC 12989 / 7 KIP</strain>
    </source>
</reference>
<keyword evidence="3" id="KW-1185">Reference proteome</keyword>
<gene>
    <name evidence="2" type="ordered locus">Intca_3531</name>
</gene>
<dbReference type="Pfam" id="PF14013">
    <property type="entry name" value="MT0933_antitox"/>
    <property type="match status" value="1"/>
</dbReference>
<dbReference type="KEGG" id="ica:Intca_3531"/>
<dbReference type="AlphaFoldDB" id="E6S6I8"/>
<evidence type="ECO:0000313" key="3">
    <source>
        <dbReference type="Proteomes" id="UP000008914"/>
    </source>
</evidence>
<feature type="compositionally biased region" description="Acidic residues" evidence="1">
    <location>
        <begin position="106"/>
        <end position="117"/>
    </location>
</feature>
<protein>
    <recommendedName>
        <fullName evidence="4">Antitoxin protein of toxin-antitoxin system</fullName>
    </recommendedName>
</protein>
<dbReference type="eggNOG" id="COG4086">
    <property type="taxonomic scope" value="Bacteria"/>
</dbReference>
<dbReference type="EMBL" id="CP002343">
    <property type="protein sequence ID" value="ADU50005.1"/>
    <property type="molecule type" value="Genomic_DNA"/>
</dbReference>
<dbReference type="RefSeq" id="WP_013494312.1">
    <property type="nucleotide sequence ID" value="NC_014830.1"/>
</dbReference>
<evidence type="ECO:0008006" key="4">
    <source>
        <dbReference type="Google" id="ProtNLM"/>
    </source>
</evidence>
<dbReference type="Proteomes" id="UP000008914">
    <property type="component" value="Chromosome"/>
</dbReference>
<dbReference type="HOGENOM" id="CLU_2081642_0_0_11"/>
<accession>E6S6I8</accession>
<organism evidence="2 3">
    <name type="scientific">Intrasporangium calvum (strain ATCC 23552 / DSM 43043 / JCM 3097 / NBRC 12989 / NCIMB 10167 / NRRL B-3866 / 7 KIP)</name>
    <dbReference type="NCBI Taxonomy" id="710696"/>
    <lineage>
        <taxon>Bacteria</taxon>
        <taxon>Bacillati</taxon>
        <taxon>Actinomycetota</taxon>
        <taxon>Actinomycetes</taxon>
        <taxon>Micrococcales</taxon>
        <taxon>Intrasporangiaceae</taxon>
        <taxon>Intrasporangium</taxon>
    </lineage>
</organism>
<evidence type="ECO:0000313" key="2">
    <source>
        <dbReference type="EMBL" id="ADU50005.1"/>
    </source>
</evidence>
<name>E6S6I8_INTC7</name>
<feature type="region of interest" description="Disordered" evidence="1">
    <location>
        <begin position="85"/>
        <end position="117"/>
    </location>
</feature>
<dbReference type="STRING" id="710696.Intca_3531"/>
<dbReference type="InterPro" id="IPR028037">
    <property type="entry name" value="Antitoxin_Rv0909/MT0933"/>
</dbReference>
<proteinExistence type="predicted"/>